<accession>A0AAV5QT68</accession>
<evidence type="ECO:0000256" key="1">
    <source>
        <dbReference type="SAM" id="Phobius"/>
    </source>
</evidence>
<dbReference type="Proteomes" id="UP001360560">
    <property type="component" value="Unassembled WGS sequence"/>
</dbReference>
<keyword evidence="1" id="KW-0472">Membrane</keyword>
<sequence>MVNRTKNIVISLLSVVVVIGSVEYFKIWTKENYDTMHCYTRVNPVVDDSKVHKITVNGTISCDVKAQNLQINKKLTKLKAQQQDVTYSYCVNDDSSAEKVIDKVVAYYADQDNELGLSEYCTGSIVQLL</sequence>
<keyword evidence="1" id="KW-0812">Transmembrane</keyword>
<proteinExistence type="predicted"/>
<dbReference type="GeneID" id="90075669"/>
<dbReference type="AlphaFoldDB" id="A0AAV5QT68"/>
<keyword evidence="3" id="KW-1185">Reference proteome</keyword>
<reference evidence="2 3" key="1">
    <citation type="journal article" date="2023" name="Elife">
        <title>Identification of key yeast species and microbe-microbe interactions impacting larval growth of Drosophila in the wild.</title>
        <authorList>
            <person name="Mure A."/>
            <person name="Sugiura Y."/>
            <person name="Maeda R."/>
            <person name="Honda K."/>
            <person name="Sakurai N."/>
            <person name="Takahashi Y."/>
            <person name="Watada M."/>
            <person name="Katoh T."/>
            <person name="Gotoh A."/>
            <person name="Gotoh Y."/>
            <person name="Taniguchi I."/>
            <person name="Nakamura K."/>
            <person name="Hayashi T."/>
            <person name="Katayama T."/>
            <person name="Uemura T."/>
            <person name="Hattori Y."/>
        </authorList>
    </citation>
    <scope>NUCLEOTIDE SEQUENCE [LARGE SCALE GENOMIC DNA]</scope>
    <source>
        <strain evidence="2 3">SC-9</strain>
    </source>
</reference>
<comment type="caution">
    <text evidence="2">The sequence shown here is derived from an EMBL/GenBank/DDBJ whole genome shotgun (WGS) entry which is preliminary data.</text>
</comment>
<organism evidence="2 3">
    <name type="scientific">Saccharomycopsis crataegensis</name>
    <dbReference type="NCBI Taxonomy" id="43959"/>
    <lineage>
        <taxon>Eukaryota</taxon>
        <taxon>Fungi</taxon>
        <taxon>Dikarya</taxon>
        <taxon>Ascomycota</taxon>
        <taxon>Saccharomycotina</taxon>
        <taxon>Saccharomycetes</taxon>
        <taxon>Saccharomycopsidaceae</taxon>
        <taxon>Saccharomycopsis</taxon>
    </lineage>
</organism>
<evidence type="ECO:0000313" key="2">
    <source>
        <dbReference type="EMBL" id="GMM37694.1"/>
    </source>
</evidence>
<name>A0AAV5QT68_9ASCO</name>
<gene>
    <name evidence="2" type="ORF">DASC09_050190</name>
</gene>
<protein>
    <submittedName>
        <fullName evidence="2">Uncharacterized protein</fullName>
    </submittedName>
</protein>
<feature type="transmembrane region" description="Helical" evidence="1">
    <location>
        <begin position="7"/>
        <end position="28"/>
    </location>
</feature>
<dbReference type="RefSeq" id="XP_064854690.1">
    <property type="nucleotide sequence ID" value="XM_064998618.1"/>
</dbReference>
<evidence type="ECO:0000313" key="3">
    <source>
        <dbReference type="Proteomes" id="UP001360560"/>
    </source>
</evidence>
<dbReference type="EMBL" id="BTFZ01000012">
    <property type="protein sequence ID" value="GMM37694.1"/>
    <property type="molecule type" value="Genomic_DNA"/>
</dbReference>
<keyword evidence="1" id="KW-1133">Transmembrane helix</keyword>